<dbReference type="GO" id="GO:0016746">
    <property type="term" value="F:acyltransferase activity"/>
    <property type="evidence" value="ECO:0007669"/>
    <property type="project" value="UniProtKB-KW"/>
</dbReference>
<keyword evidence="4 7" id="KW-0808">Transferase</keyword>
<evidence type="ECO:0000256" key="3">
    <source>
        <dbReference type="ARBA" id="ARBA00022519"/>
    </source>
</evidence>
<dbReference type="GO" id="GO:0009247">
    <property type="term" value="P:glycolipid biosynthetic process"/>
    <property type="evidence" value="ECO:0007669"/>
    <property type="project" value="UniProtKB-ARBA"/>
</dbReference>
<dbReference type="PANTHER" id="PTHR30606">
    <property type="entry name" value="LIPID A BIOSYNTHESIS LAUROYL ACYLTRANSFERASE"/>
    <property type="match status" value="1"/>
</dbReference>
<evidence type="ECO:0000313" key="8">
    <source>
        <dbReference type="Proteomes" id="UP000319502"/>
    </source>
</evidence>
<keyword evidence="2" id="KW-1003">Cell membrane</keyword>
<accession>A0A557QY87</accession>
<evidence type="ECO:0000256" key="6">
    <source>
        <dbReference type="ARBA" id="ARBA00023315"/>
    </source>
</evidence>
<dbReference type="AlphaFoldDB" id="A0A557QY87"/>
<name>A0A557QY87_9RHOO</name>
<protein>
    <submittedName>
        <fullName evidence="7">Lipid A biosynthesis acyltransferase</fullName>
    </submittedName>
</protein>
<dbReference type="Proteomes" id="UP000319502">
    <property type="component" value="Unassembled WGS sequence"/>
</dbReference>
<comment type="subcellular location">
    <subcellularLocation>
        <location evidence="1">Cell inner membrane</location>
    </subcellularLocation>
</comment>
<dbReference type="RefSeq" id="WP_144309256.1">
    <property type="nucleotide sequence ID" value="NZ_VMNK01000006.1"/>
</dbReference>
<evidence type="ECO:0000256" key="2">
    <source>
        <dbReference type="ARBA" id="ARBA00022475"/>
    </source>
</evidence>
<keyword evidence="5" id="KW-0472">Membrane</keyword>
<dbReference type="OrthoDB" id="9803456at2"/>
<evidence type="ECO:0000256" key="5">
    <source>
        <dbReference type="ARBA" id="ARBA00023136"/>
    </source>
</evidence>
<evidence type="ECO:0000313" key="7">
    <source>
        <dbReference type="EMBL" id="TVO57806.1"/>
    </source>
</evidence>
<organism evidence="7 8">
    <name type="scientific">Denitromonas halophila</name>
    <dbReference type="NCBI Taxonomy" id="1629404"/>
    <lineage>
        <taxon>Bacteria</taxon>
        <taxon>Pseudomonadati</taxon>
        <taxon>Pseudomonadota</taxon>
        <taxon>Betaproteobacteria</taxon>
        <taxon>Rhodocyclales</taxon>
        <taxon>Zoogloeaceae</taxon>
        <taxon>Denitromonas</taxon>
    </lineage>
</organism>
<evidence type="ECO:0000256" key="1">
    <source>
        <dbReference type="ARBA" id="ARBA00004533"/>
    </source>
</evidence>
<evidence type="ECO:0000256" key="4">
    <source>
        <dbReference type="ARBA" id="ARBA00022679"/>
    </source>
</evidence>
<keyword evidence="3" id="KW-0997">Cell inner membrane</keyword>
<dbReference type="Pfam" id="PF03279">
    <property type="entry name" value="Lip_A_acyltrans"/>
    <property type="match status" value="1"/>
</dbReference>
<keyword evidence="8" id="KW-1185">Reference proteome</keyword>
<dbReference type="InterPro" id="IPR004960">
    <property type="entry name" value="LipA_acyltrans"/>
</dbReference>
<comment type="caution">
    <text evidence="7">The sequence shown here is derived from an EMBL/GenBank/DDBJ whole genome shotgun (WGS) entry which is preliminary data.</text>
</comment>
<dbReference type="EMBL" id="VMNK01000006">
    <property type="protein sequence ID" value="TVO57806.1"/>
    <property type="molecule type" value="Genomic_DNA"/>
</dbReference>
<dbReference type="CDD" id="cd07984">
    <property type="entry name" value="LPLAT_LABLAT-like"/>
    <property type="match status" value="1"/>
</dbReference>
<dbReference type="GO" id="GO:0005886">
    <property type="term" value="C:plasma membrane"/>
    <property type="evidence" value="ECO:0007669"/>
    <property type="project" value="UniProtKB-SubCell"/>
</dbReference>
<keyword evidence="6 7" id="KW-0012">Acyltransferase</keyword>
<proteinExistence type="predicted"/>
<dbReference type="PIRSF" id="PIRSF026649">
    <property type="entry name" value="MsbB"/>
    <property type="match status" value="1"/>
</dbReference>
<reference evidence="7 8" key="1">
    <citation type="submission" date="2019-07" db="EMBL/GenBank/DDBJ databases">
        <title>The pathways for chlorine oxyanion respiration interact through the shared metabolite chlorate.</title>
        <authorList>
            <person name="Barnum T.P."/>
            <person name="Cheng Y."/>
            <person name="Hill K.A."/>
            <person name="Lucas L.N."/>
            <person name="Carlson H.K."/>
            <person name="Coates J.D."/>
        </authorList>
    </citation>
    <scope>NUCLEOTIDE SEQUENCE [LARGE SCALE GENOMIC DNA]</scope>
    <source>
        <strain evidence="7 8">SFB-3</strain>
    </source>
</reference>
<gene>
    <name evidence="7" type="ORF">FHP91_09085</name>
</gene>
<dbReference type="PANTHER" id="PTHR30606:SF9">
    <property type="entry name" value="LIPID A BIOSYNTHESIS LAUROYLTRANSFERASE"/>
    <property type="match status" value="1"/>
</dbReference>
<sequence>MSRLLVALLWLLHWLPLAVLAPLGEALGLLLYRVVSARRKVVLTNLRHCFPEWSEGECQQVARRHFRLLGRSLFERGLLWWAPRERLERIIRISGVERVQALLDAGTPVILMAPHFVGLDMGGTRVTMAFDIVSIYARQRDKVIDRWLHHGRSRFGDQHLLPRDESIRSTVRAMKAGRPFYYLPDMDHGRKESIFVPFFGIQTATITGLPRFARMAGAAVVPCQTRMLPGGAGYEVTLGEPWADYPTGDVAADVAHMNAEIERMVREAPEQYYWVHRRFKTRPEGERRFY</sequence>